<evidence type="ECO:0000313" key="2">
    <source>
        <dbReference type="Proteomes" id="UP000628448"/>
    </source>
</evidence>
<protein>
    <submittedName>
        <fullName evidence="1">Uncharacterized protein</fullName>
    </submittedName>
</protein>
<dbReference type="Proteomes" id="UP000628448">
    <property type="component" value="Unassembled WGS sequence"/>
</dbReference>
<gene>
    <name evidence="1" type="ORF">I5907_20120</name>
</gene>
<accession>A0A931H050</accession>
<dbReference type="AlphaFoldDB" id="A0A931H050"/>
<keyword evidence="2" id="KW-1185">Reference proteome</keyword>
<organism evidence="1 2">
    <name type="scientific">Panacibacter microcysteis</name>
    <dbReference type="NCBI Taxonomy" id="2793269"/>
    <lineage>
        <taxon>Bacteria</taxon>
        <taxon>Pseudomonadati</taxon>
        <taxon>Bacteroidota</taxon>
        <taxon>Chitinophagia</taxon>
        <taxon>Chitinophagales</taxon>
        <taxon>Chitinophagaceae</taxon>
        <taxon>Panacibacter</taxon>
    </lineage>
</organism>
<evidence type="ECO:0000313" key="1">
    <source>
        <dbReference type="EMBL" id="MBG9378553.1"/>
    </source>
</evidence>
<reference evidence="1" key="1">
    <citation type="submission" date="2020-11" db="EMBL/GenBank/DDBJ databases">
        <title>Bacterial whole genome sequence for Panacibacter sp. DH6.</title>
        <authorList>
            <person name="Le V."/>
            <person name="Ko S."/>
            <person name="Ahn C.-Y."/>
            <person name="Oh H.-M."/>
        </authorList>
    </citation>
    <scope>NUCLEOTIDE SEQUENCE</scope>
    <source>
        <strain evidence="1">DH6</strain>
    </source>
</reference>
<dbReference type="RefSeq" id="WP_196992652.1">
    <property type="nucleotide sequence ID" value="NZ_JADWYR010000003.1"/>
</dbReference>
<comment type="caution">
    <text evidence="1">The sequence shown here is derived from an EMBL/GenBank/DDBJ whole genome shotgun (WGS) entry which is preliminary data.</text>
</comment>
<dbReference type="EMBL" id="JADWYR010000003">
    <property type="protein sequence ID" value="MBG9378553.1"/>
    <property type="molecule type" value="Genomic_DNA"/>
</dbReference>
<name>A0A931H050_9BACT</name>
<proteinExistence type="predicted"/>
<sequence>MDNLLHLPDIDSVNECKKFYTILENMVQQEREEQLRVRKYHFAYSVYINKSSIPFFERLAWLL</sequence>